<protein>
    <submittedName>
        <fullName evidence="4">Site-specific DNA recombinase</fullName>
    </submittedName>
</protein>
<dbReference type="AlphaFoldDB" id="A0A1I0NDW1"/>
<keyword evidence="5" id="KW-1185">Reference proteome</keyword>
<dbReference type="SUPFAM" id="SSF53041">
    <property type="entry name" value="Resolvase-like"/>
    <property type="match status" value="1"/>
</dbReference>
<dbReference type="Gene3D" id="3.40.50.1390">
    <property type="entry name" value="Resolvase, N-terminal catalytic domain"/>
    <property type="match status" value="1"/>
</dbReference>
<dbReference type="InterPro" id="IPR006119">
    <property type="entry name" value="Resolv_N"/>
</dbReference>
<dbReference type="GO" id="GO:0003677">
    <property type="term" value="F:DNA binding"/>
    <property type="evidence" value="ECO:0007669"/>
    <property type="project" value="InterPro"/>
</dbReference>
<dbReference type="PROSITE" id="PS51737">
    <property type="entry name" value="RECOMBINASE_DNA_BIND"/>
    <property type="match status" value="1"/>
</dbReference>
<evidence type="ECO:0000259" key="3">
    <source>
        <dbReference type="PROSITE" id="PS51737"/>
    </source>
</evidence>
<dbReference type="Pfam" id="PF00239">
    <property type="entry name" value="Resolvase"/>
    <property type="match status" value="1"/>
</dbReference>
<evidence type="ECO:0000313" key="5">
    <source>
        <dbReference type="Proteomes" id="UP000199701"/>
    </source>
</evidence>
<dbReference type="InterPro" id="IPR011109">
    <property type="entry name" value="DNA_bind_recombinase_dom"/>
</dbReference>
<dbReference type="RefSeq" id="WP_092451077.1">
    <property type="nucleotide sequence ID" value="NZ_FOJI01000003.1"/>
</dbReference>
<dbReference type="Gene3D" id="3.90.1750.20">
    <property type="entry name" value="Putative Large Serine Recombinase, Chain B, Domain 2"/>
    <property type="match status" value="1"/>
</dbReference>
<evidence type="ECO:0000259" key="2">
    <source>
        <dbReference type="PROSITE" id="PS51736"/>
    </source>
</evidence>
<feature type="domain" description="Resolvase/invertase-type recombinase catalytic" evidence="2">
    <location>
        <begin position="7"/>
        <end position="169"/>
    </location>
</feature>
<evidence type="ECO:0000313" key="4">
    <source>
        <dbReference type="EMBL" id="SEV99493.1"/>
    </source>
</evidence>
<organism evidence="4 5">
    <name type="scientific">[Clostridium] fimetarium</name>
    <dbReference type="NCBI Taxonomy" id="99656"/>
    <lineage>
        <taxon>Bacteria</taxon>
        <taxon>Bacillati</taxon>
        <taxon>Bacillota</taxon>
        <taxon>Clostridia</taxon>
        <taxon>Lachnospirales</taxon>
        <taxon>Lachnospiraceae</taxon>
    </lineage>
</organism>
<dbReference type="STRING" id="99656.SAMN05421659_10330"/>
<feature type="coiled-coil region" evidence="1">
    <location>
        <begin position="406"/>
        <end position="461"/>
    </location>
</feature>
<dbReference type="InterPro" id="IPR036162">
    <property type="entry name" value="Resolvase-like_N_sf"/>
</dbReference>
<sequence>MESQNNTIAVYLRLSEEDYDVGSKDSLKEESNSISNQRKLVNDYLKRHKEFAQLVTLEYCDDGYSGTNFDRPGFQRMISDASTRKIGIIILKDYSRLGRNFLGVGHYLEEVFPELEIRVISINDGYDSENVMETSDGISIPMKNLINDYYVKDLSKKVKSAVHSRQKKGEFISPYAIFGYKKAPTDKHKLIIDEETAPIVKLIFKYALNGLNGSNIARKLNGLEIFTPAGYSNTNRHRKYVIDDKTVWTSPKVLKIIRDQRYAGDMISNVRVRTKIAKQESERVNRDEWIIVKGTHEGIVSKEIYWKVNNDIMPPTEKETILLGDYRRKGFYYCADCGRLLRRSHTTINPYYECARSRYTEDKCSEIKVYEKDMMSTMVELIQNHIKLLCDTEKLIRDLKQKIYKENKAEMTVADADNAINKLQQTKMNLYERYRLNSISREEYILRKKQLAMQIEELEERKLKICNGIGDREEREILEHKLSDLIEKYKNVSVFSDAVMNDLIDKVIVYSEERIEIKWKYQTEFEDMLMKLLEQVA</sequence>
<dbReference type="Proteomes" id="UP000199701">
    <property type="component" value="Unassembled WGS sequence"/>
</dbReference>
<dbReference type="Pfam" id="PF07508">
    <property type="entry name" value="Recombinase"/>
    <property type="match status" value="1"/>
</dbReference>
<gene>
    <name evidence="4" type="ORF">SAMN05421659_10330</name>
</gene>
<dbReference type="PANTHER" id="PTHR30461">
    <property type="entry name" value="DNA-INVERTASE FROM LAMBDOID PROPHAGE"/>
    <property type="match status" value="1"/>
</dbReference>
<dbReference type="InterPro" id="IPR050639">
    <property type="entry name" value="SSR_resolvase"/>
</dbReference>
<feature type="domain" description="Recombinase" evidence="3">
    <location>
        <begin position="177"/>
        <end position="318"/>
    </location>
</feature>
<accession>A0A1I0NDW1</accession>
<dbReference type="SMART" id="SM00857">
    <property type="entry name" value="Resolvase"/>
    <property type="match status" value="1"/>
</dbReference>
<dbReference type="GO" id="GO:0000150">
    <property type="term" value="F:DNA strand exchange activity"/>
    <property type="evidence" value="ECO:0007669"/>
    <property type="project" value="InterPro"/>
</dbReference>
<dbReference type="EMBL" id="FOJI01000003">
    <property type="protein sequence ID" value="SEV99493.1"/>
    <property type="molecule type" value="Genomic_DNA"/>
</dbReference>
<dbReference type="PANTHER" id="PTHR30461:SF23">
    <property type="entry name" value="DNA RECOMBINASE-RELATED"/>
    <property type="match status" value="1"/>
</dbReference>
<name>A0A1I0NDW1_9FIRM</name>
<dbReference type="PROSITE" id="PS51736">
    <property type="entry name" value="RECOMBINASES_3"/>
    <property type="match status" value="1"/>
</dbReference>
<keyword evidence="1" id="KW-0175">Coiled coil</keyword>
<evidence type="ECO:0000256" key="1">
    <source>
        <dbReference type="SAM" id="Coils"/>
    </source>
</evidence>
<dbReference type="InterPro" id="IPR038109">
    <property type="entry name" value="DNA_bind_recomb_sf"/>
</dbReference>
<proteinExistence type="predicted"/>
<reference evidence="4 5" key="1">
    <citation type="submission" date="2016-10" db="EMBL/GenBank/DDBJ databases">
        <authorList>
            <person name="de Groot N.N."/>
        </authorList>
    </citation>
    <scope>NUCLEOTIDE SEQUENCE [LARGE SCALE GENOMIC DNA]</scope>
    <source>
        <strain evidence="4 5">DSM 9179</strain>
    </source>
</reference>
<dbReference type="OrthoDB" id="9784557at2"/>